<evidence type="ECO:0000313" key="4">
    <source>
        <dbReference type="Proteomes" id="UP000579812"/>
    </source>
</evidence>
<evidence type="ECO:0000256" key="2">
    <source>
        <dbReference type="SAM" id="SignalP"/>
    </source>
</evidence>
<feature type="compositionally biased region" description="Basic and acidic residues" evidence="1">
    <location>
        <begin position="63"/>
        <end position="75"/>
    </location>
</feature>
<dbReference type="AlphaFoldDB" id="A0A7J6CGW0"/>
<gene>
    <name evidence="3" type="ORF">G5714_012548</name>
</gene>
<evidence type="ECO:0008006" key="5">
    <source>
        <dbReference type="Google" id="ProtNLM"/>
    </source>
</evidence>
<feature type="chain" id="PRO_5029569053" description="Secreted protein" evidence="2">
    <location>
        <begin position="27"/>
        <end position="91"/>
    </location>
</feature>
<dbReference type="Proteomes" id="UP000579812">
    <property type="component" value="Unassembled WGS sequence"/>
</dbReference>
<feature type="region of interest" description="Disordered" evidence="1">
    <location>
        <begin position="63"/>
        <end position="91"/>
    </location>
</feature>
<reference evidence="3 4" key="1">
    <citation type="submission" date="2020-04" db="EMBL/GenBank/DDBJ databases">
        <title>Chromosome-level genome assembly of a cyprinid fish Onychostoma macrolepis by integration of Nanopore Sequencing, Bionano and Hi-C technology.</title>
        <authorList>
            <person name="Wang D."/>
        </authorList>
    </citation>
    <scope>NUCLEOTIDE SEQUENCE [LARGE SCALE GENOMIC DNA]</scope>
    <source>
        <strain evidence="3">SWU-2019</strain>
        <tissue evidence="3">Muscle</tissue>
    </source>
</reference>
<name>A0A7J6CGW0_9TELE</name>
<dbReference type="EMBL" id="JAAMOB010000012">
    <property type="protein sequence ID" value="KAF4106558.1"/>
    <property type="molecule type" value="Genomic_DNA"/>
</dbReference>
<keyword evidence="4" id="KW-1185">Reference proteome</keyword>
<organism evidence="3 4">
    <name type="scientific">Onychostoma macrolepis</name>
    <dbReference type="NCBI Taxonomy" id="369639"/>
    <lineage>
        <taxon>Eukaryota</taxon>
        <taxon>Metazoa</taxon>
        <taxon>Chordata</taxon>
        <taxon>Craniata</taxon>
        <taxon>Vertebrata</taxon>
        <taxon>Euteleostomi</taxon>
        <taxon>Actinopterygii</taxon>
        <taxon>Neopterygii</taxon>
        <taxon>Teleostei</taxon>
        <taxon>Ostariophysi</taxon>
        <taxon>Cypriniformes</taxon>
        <taxon>Cyprinidae</taxon>
        <taxon>Acrossocheilinae</taxon>
        <taxon>Onychostoma</taxon>
    </lineage>
</organism>
<evidence type="ECO:0000256" key="1">
    <source>
        <dbReference type="SAM" id="MobiDB-lite"/>
    </source>
</evidence>
<feature type="signal peptide" evidence="2">
    <location>
        <begin position="1"/>
        <end position="26"/>
    </location>
</feature>
<feature type="region of interest" description="Disordered" evidence="1">
    <location>
        <begin position="35"/>
        <end position="54"/>
    </location>
</feature>
<keyword evidence="2" id="KW-0732">Signal</keyword>
<sequence length="91" mass="9505">MKAGTEGGIIWVTLGFKALAFVCCLARSCSIRGSLNSKVGHAGAPPPRKMNGPLELCPGSDKLIDSENTRNRETEVGTSADIRSISGNTVS</sequence>
<evidence type="ECO:0000313" key="3">
    <source>
        <dbReference type="EMBL" id="KAF4106558.1"/>
    </source>
</evidence>
<comment type="caution">
    <text evidence="3">The sequence shown here is derived from an EMBL/GenBank/DDBJ whole genome shotgun (WGS) entry which is preliminary data.</text>
</comment>
<accession>A0A7J6CGW0</accession>
<proteinExistence type="predicted"/>
<protein>
    <recommendedName>
        <fullName evidence="5">Secreted protein</fullName>
    </recommendedName>
</protein>